<dbReference type="GO" id="GO:0015074">
    <property type="term" value="P:DNA integration"/>
    <property type="evidence" value="ECO:0007669"/>
    <property type="project" value="UniProtKB-KW"/>
</dbReference>
<keyword evidence="2" id="KW-0229">DNA integration</keyword>
<reference evidence="5 6" key="1">
    <citation type="journal article" date="2014" name="FEMS Microbiol. Ecol.">
        <title>Sphaerotilus natans encrusted with nanoball-shaped Fe(III) oxide minerals formed by nitrate-reducing mixotrophic Fe(II) oxidation.</title>
        <authorList>
            <person name="Park S."/>
            <person name="Kim D.H."/>
            <person name="Lee J.H."/>
            <person name="Hur H.G."/>
        </authorList>
    </citation>
    <scope>NUCLEOTIDE SEQUENCE [LARGE SCALE GENOMIC DNA]</scope>
    <source>
        <strain evidence="5 6">DSM 6575</strain>
    </source>
</reference>
<proteinExistence type="inferred from homology"/>
<evidence type="ECO:0000313" key="6">
    <source>
        <dbReference type="Proteomes" id="UP000026714"/>
    </source>
</evidence>
<comment type="similarity">
    <text evidence="1">Belongs to the 'phage' integrase family.</text>
</comment>
<keyword evidence="3" id="KW-0233">DNA recombination</keyword>
<sequence length="453" mass="50129">MTTKTDPTSFEFTRARVDAATCQAGKSQALYWDTKQPGLGLRVTAGGKRSFIFEGRIGRQTIRMTIGPASMPIRVPKDRKGNPTGPGADGEALRLLALVKAGTDPRAEKAATIAREAGERSAAAAQKARELVTVGEAWREYLEERRPKWAERTYRDHVNLSAAGGEQRQRGKGLTVAGPIAPLLALRLSDLNADVLADWLTREAADRPTNAAHAFRLVRGFIRWAGEHPQHRALIAADAYRSKAVTEAVPSSQAREGDCLQREQVALWFKAVRELPNPVHAAYLQTAILTGARREELAGLRWEDVDFRWCALTIADKVEGQRVIPLTPYVSRLLAALPRRNEWVFSSPAATDGRLQEPRFAHERALQAAGLPHLTIHGLRRSFGTLCEWVEMPAGVVAQIQGHKPSATAEKHYRRRPLDLLRMWHQKAEAWILEQAGLPVPSASEEPARLRAV</sequence>
<dbReference type="Pfam" id="PF00589">
    <property type="entry name" value="Phage_integrase"/>
    <property type="match status" value="1"/>
</dbReference>
<dbReference type="InterPro" id="IPR050808">
    <property type="entry name" value="Phage_Integrase"/>
</dbReference>
<dbReference type="Gene3D" id="3.30.160.390">
    <property type="entry name" value="Integrase, DNA-binding domain"/>
    <property type="match status" value="1"/>
</dbReference>
<dbReference type="STRING" id="34103.SAMN05421778_10553"/>
<name>A0A059KJN9_9BURK</name>
<dbReference type="RefSeq" id="WP_037483830.1">
    <property type="nucleotide sequence ID" value="NZ_AZRA01000087.1"/>
</dbReference>
<comment type="caution">
    <text evidence="5">The sequence shown here is derived from an EMBL/GenBank/DDBJ whole genome shotgun (WGS) entry which is preliminary data.</text>
</comment>
<dbReference type="InterPro" id="IPR038488">
    <property type="entry name" value="Integrase_DNA-bd_sf"/>
</dbReference>
<gene>
    <name evidence="5" type="ORF">X805_30940</name>
</gene>
<dbReference type="AlphaFoldDB" id="A0A059KJN9"/>
<feature type="domain" description="Tyr recombinase" evidence="4">
    <location>
        <begin position="255"/>
        <end position="426"/>
    </location>
</feature>
<dbReference type="PANTHER" id="PTHR30629:SF6">
    <property type="entry name" value="PROPHAGE INTEGRASE INTA-RELATED"/>
    <property type="match status" value="1"/>
</dbReference>
<dbReference type="SUPFAM" id="SSF56349">
    <property type="entry name" value="DNA breaking-rejoining enzymes"/>
    <property type="match status" value="1"/>
</dbReference>
<dbReference type="InterPro" id="IPR013762">
    <property type="entry name" value="Integrase-like_cat_sf"/>
</dbReference>
<keyword evidence="6" id="KW-1185">Reference proteome</keyword>
<organism evidence="5 6">
    <name type="scientific">Sphaerotilus natans subsp. natans DSM 6575</name>
    <dbReference type="NCBI Taxonomy" id="1286631"/>
    <lineage>
        <taxon>Bacteria</taxon>
        <taxon>Pseudomonadati</taxon>
        <taxon>Pseudomonadota</taxon>
        <taxon>Betaproteobacteria</taxon>
        <taxon>Burkholderiales</taxon>
        <taxon>Sphaerotilaceae</taxon>
        <taxon>Sphaerotilus</taxon>
    </lineage>
</organism>
<dbReference type="PROSITE" id="PS51898">
    <property type="entry name" value="TYR_RECOMBINASE"/>
    <property type="match status" value="1"/>
</dbReference>
<dbReference type="EMBL" id="AZRA01000087">
    <property type="protein sequence ID" value="KDB51328.1"/>
    <property type="molecule type" value="Genomic_DNA"/>
</dbReference>
<dbReference type="InterPro" id="IPR011010">
    <property type="entry name" value="DNA_brk_join_enz"/>
</dbReference>
<dbReference type="GO" id="GO:0006310">
    <property type="term" value="P:DNA recombination"/>
    <property type="evidence" value="ECO:0007669"/>
    <property type="project" value="UniProtKB-KW"/>
</dbReference>
<evidence type="ECO:0000313" key="5">
    <source>
        <dbReference type="EMBL" id="KDB51328.1"/>
    </source>
</evidence>
<protein>
    <submittedName>
        <fullName evidence="5">Phage integrase</fullName>
    </submittedName>
</protein>
<evidence type="ECO:0000256" key="1">
    <source>
        <dbReference type="ARBA" id="ARBA00008857"/>
    </source>
</evidence>
<dbReference type="GO" id="GO:0003677">
    <property type="term" value="F:DNA binding"/>
    <property type="evidence" value="ECO:0007669"/>
    <property type="project" value="InterPro"/>
</dbReference>
<evidence type="ECO:0000259" key="4">
    <source>
        <dbReference type="PROSITE" id="PS51898"/>
    </source>
</evidence>
<dbReference type="Gene3D" id="1.10.443.10">
    <property type="entry name" value="Intergrase catalytic core"/>
    <property type="match status" value="1"/>
</dbReference>
<evidence type="ECO:0000256" key="3">
    <source>
        <dbReference type="ARBA" id="ARBA00023172"/>
    </source>
</evidence>
<evidence type="ECO:0000256" key="2">
    <source>
        <dbReference type="ARBA" id="ARBA00022908"/>
    </source>
</evidence>
<dbReference type="eggNOG" id="COG0582">
    <property type="taxonomic scope" value="Bacteria"/>
</dbReference>
<accession>A0A059KJN9</accession>
<dbReference type="Proteomes" id="UP000026714">
    <property type="component" value="Unassembled WGS sequence"/>
</dbReference>
<dbReference type="PATRIC" id="fig|1286631.3.peg.3018"/>
<dbReference type="PANTHER" id="PTHR30629">
    <property type="entry name" value="PROPHAGE INTEGRASE"/>
    <property type="match status" value="1"/>
</dbReference>
<dbReference type="InterPro" id="IPR002104">
    <property type="entry name" value="Integrase_catalytic"/>
</dbReference>